<keyword evidence="3 8" id="KW-0808">Transferase</keyword>
<evidence type="ECO:0000256" key="4">
    <source>
        <dbReference type="ARBA" id="ARBA00022694"/>
    </source>
</evidence>
<dbReference type="EC" id="2.4.2.29" evidence="8"/>
<dbReference type="InterPro" id="IPR004803">
    <property type="entry name" value="TGT"/>
</dbReference>
<keyword evidence="6 8" id="KW-0671">Queuosine biosynthesis</keyword>
<evidence type="ECO:0000313" key="10">
    <source>
        <dbReference type="EMBL" id="WGZ92380.1"/>
    </source>
</evidence>
<organism evidence="10">
    <name type="scientific">Candidatus Thiocaldithrix dubininis</name>
    <dbReference type="NCBI Taxonomy" id="3080823"/>
    <lineage>
        <taxon>Bacteria</taxon>
        <taxon>Pseudomonadati</taxon>
        <taxon>Pseudomonadota</taxon>
        <taxon>Gammaproteobacteria</taxon>
        <taxon>Thiotrichales</taxon>
        <taxon>Thiotrichaceae</taxon>
        <taxon>Candidatus Thiocaldithrix</taxon>
    </lineage>
</organism>
<dbReference type="InterPro" id="IPR050076">
    <property type="entry name" value="ArchSynthase1/Queuine_TRR"/>
</dbReference>
<keyword evidence="5 8" id="KW-0479">Metal-binding</keyword>
<comment type="pathway">
    <text evidence="1 8">tRNA modification; tRNA-queuosine biosynthesis.</text>
</comment>
<dbReference type="KEGG" id="tdu:QJT80_09595"/>
<feature type="binding site" evidence="8">
    <location>
        <position position="300"/>
    </location>
    <ligand>
        <name>Zn(2+)</name>
        <dbReference type="ChEBI" id="CHEBI:29105"/>
    </ligand>
</feature>
<keyword evidence="2 8" id="KW-0328">Glycosyltransferase</keyword>
<evidence type="ECO:0000256" key="7">
    <source>
        <dbReference type="ARBA" id="ARBA00050112"/>
    </source>
</evidence>
<protein>
    <recommendedName>
        <fullName evidence="8">Queuine tRNA-ribosyltransferase</fullName>
        <ecNumber evidence="8">2.4.2.29</ecNumber>
    </recommendedName>
    <alternativeName>
        <fullName evidence="8">Guanine insertion enzyme</fullName>
    </alternativeName>
    <alternativeName>
        <fullName evidence="8">tRNA-guanine transglycosylase</fullName>
    </alternativeName>
</protein>
<dbReference type="GO" id="GO:0008616">
    <property type="term" value="P:tRNA queuosine(34) biosynthetic process"/>
    <property type="evidence" value="ECO:0007669"/>
    <property type="project" value="UniProtKB-UniRule"/>
</dbReference>
<feature type="binding site" evidence="8">
    <location>
        <position position="143"/>
    </location>
    <ligand>
        <name>substrate</name>
    </ligand>
</feature>
<feature type="region of interest" description="RNA binding; important for wobble base 34 recognition" evidence="8">
    <location>
        <begin position="267"/>
        <end position="271"/>
    </location>
</feature>
<comment type="subunit">
    <text evidence="8">Homodimer. Within each dimer, one monomer is responsible for RNA recognition and catalysis, while the other monomer binds to the replacement base PreQ1.</text>
</comment>
<dbReference type="AlphaFoldDB" id="A0AA95HAD9"/>
<reference evidence="10" key="2">
    <citation type="submission" date="2023-04" db="EMBL/GenBank/DDBJ databases">
        <authorList>
            <person name="Beletskiy A.V."/>
            <person name="Mardanov A.V."/>
            <person name="Ravin N.V."/>
        </authorList>
    </citation>
    <scope>NUCLEOTIDE SEQUENCE</scope>
    <source>
        <strain evidence="10">GKL-01</strain>
    </source>
</reference>
<feature type="binding site" evidence="8">
    <location>
        <position position="185"/>
    </location>
    <ligand>
        <name>substrate</name>
    </ligand>
</feature>
<evidence type="ECO:0000256" key="1">
    <source>
        <dbReference type="ARBA" id="ARBA00004691"/>
    </source>
</evidence>
<dbReference type="EMBL" id="CP124755">
    <property type="protein sequence ID" value="WGZ92380.1"/>
    <property type="molecule type" value="Genomic_DNA"/>
</dbReference>
<reference evidence="10" key="1">
    <citation type="journal article" date="2023" name="Int. J. Mol. Sci.">
        <title>Metagenomics Revealed a New Genus 'Candidatus Thiocaldithrix dubininis' gen. nov., sp. nov. and a New Species 'Candidatus Thiothrix putei' sp. nov. in the Family Thiotrichaceae, Some Members of Which Have Traits of Both Na+- and H+-Motive Energetics.</title>
        <authorList>
            <person name="Ravin N.V."/>
            <person name="Muntyan M.S."/>
            <person name="Smolyakov D.D."/>
            <person name="Rudenko T.S."/>
            <person name="Beletsky A.V."/>
            <person name="Mardanov A.V."/>
            <person name="Grabovich M.Y."/>
        </authorList>
    </citation>
    <scope>NUCLEOTIDE SEQUENCE</scope>
    <source>
        <strain evidence="10">GKL-01</strain>
    </source>
</reference>
<dbReference type="Gene3D" id="3.20.20.105">
    <property type="entry name" value="Queuine tRNA-ribosyltransferase-like"/>
    <property type="match status" value="1"/>
</dbReference>
<keyword evidence="4 8" id="KW-0819">tRNA processing</keyword>
<evidence type="ECO:0000256" key="6">
    <source>
        <dbReference type="ARBA" id="ARBA00022785"/>
    </source>
</evidence>
<gene>
    <name evidence="8 10" type="primary">tgt</name>
    <name evidence="10" type="ORF">QJT80_09595</name>
</gene>
<keyword evidence="8" id="KW-0862">Zinc</keyword>
<feature type="domain" description="tRNA-guanine(15) transglycosylase-like" evidence="9">
    <location>
        <begin position="11"/>
        <end position="363"/>
    </location>
</feature>
<evidence type="ECO:0000256" key="5">
    <source>
        <dbReference type="ARBA" id="ARBA00022723"/>
    </source>
</evidence>
<feature type="binding site" evidence="8">
    <location>
        <position position="331"/>
    </location>
    <ligand>
        <name>Zn(2+)</name>
        <dbReference type="ChEBI" id="CHEBI:29105"/>
    </ligand>
</feature>
<comment type="catalytic activity">
    <reaction evidence="7 8">
        <text>7-aminomethyl-7-carbaguanine + guanosine(34) in tRNA = 7-aminomethyl-7-carbaguanosine(34) in tRNA + guanine</text>
        <dbReference type="Rhea" id="RHEA:24104"/>
        <dbReference type="Rhea" id="RHEA-COMP:10341"/>
        <dbReference type="Rhea" id="RHEA-COMP:10342"/>
        <dbReference type="ChEBI" id="CHEBI:16235"/>
        <dbReference type="ChEBI" id="CHEBI:58703"/>
        <dbReference type="ChEBI" id="CHEBI:74269"/>
        <dbReference type="ChEBI" id="CHEBI:82833"/>
        <dbReference type="EC" id="2.4.2.29"/>
    </reaction>
</comment>
<dbReference type="GO" id="GO:0008479">
    <property type="term" value="F:tRNA-guanosine(34) queuine transglycosylase activity"/>
    <property type="evidence" value="ECO:0007669"/>
    <property type="project" value="UniProtKB-UniRule"/>
</dbReference>
<evidence type="ECO:0000259" key="9">
    <source>
        <dbReference type="Pfam" id="PF01702"/>
    </source>
</evidence>
<dbReference type="GO" id="GO:0046872">
    <property type="term" value="F:metal ion binding"/>
    <property type="evidence" value="ECO:0007669"/>
    <property type="project" value="UniProtKB-KW"/>
</dbReference>
<dbReference type="Proteomes" id="UP001300672">
    <property type="component" value="Chromosome"/>
</dbReference>
<name>A0AA95HAD9_9GAMM</name>
<comment type="similarity">
    <text evidence="8">Belongs to the queuine tRNA-ribosyltransferase family.</text>
</comment>
<feature type="binding site" evidence="8">
    <location>
        <position position="212"/>
    </location>
    <ligand>
        <name>substrate</name>
    </ligand>
</feature>
<comment type="function">
    <text evidence="8">Catalyzes the base-exchange of a guanine (G) residue with the queuine precursor 7-aminomethyl-7-deazaguanine (PreQ1) at position 34 (anticodon wobble position) in tRNAs with GU(N) anticodons (tRNA-Asp, -Asn, -His and -Tyr). Catalysis occurs through a double-displacement mechanism. The nucleophile active site attacks the C1' of nucleotide 34 to detach the guanine base from the RNA, forming a covalent enzyme-RNA intermediate. The proton acceptor active site deprotonates the incoming PreQ1, allowing a nucleophilic attack on the C1' of the ribose to form the product. After dissociation, two additional enzymatic reactions on the tRNA convert PreQ1 to queuine (Q), resulting in the hypermodified nucleoside queuosine (7-(((4,5-cis-dihydroxy-2-cyclopenten-1-yl)amino)methyl)-7-deazaguanosine).</text>
</comment>
<feature type="active site" description="Proton acceptor" evidence="8">
    <location>
        <position position="89"/>
    </location>
</feature>
<dbReference type="PANTHER" id="PTHR46499:SF1">
    <property type="entry name" value="QUEUINE TRNA-RIBOSYLTRANSFERASE"/>
    <property type="match status" value="1"/>
</dbReference>
<dbReference type="GO" id="GO:0005829">
    <property type="term" value="C:cytosol"/>
    <property type="evidence" value="ECO:0007669"/>
    <property type="project" value="TreeGrafter"/>
</dbReference>
<comment type="cofactor">
    <cofactor evidence="8">
        <name>Zn(2+)</name>
        <dbReference type="ChEBI" id="CHEBI:29105"/>
    </cofactor>
    <text evidence="8">Binds 1 zinc ion per subunit.</text>
</comment>
<dbReference type="NCBIfam" id="TIGR00449">
    <property type="entry name" value="tgt_general"/>
    <property type="match status" value="1"/>
</dbReference>
<feature type="binding site" evidence="8">
    <location>
        <begin position="89"/>
        <end position="93"/>
    </location>
    <ligand>
        <name>substrate</name>
    </ligand>
</feature>
<feature type="binding site" evidence="8">
    <location>
        <position position="305"/>
    </location>
    <ligand>
        <name>Zn(2+)</name>
        <dbReference type="ChEBI" id="CHEBI:29105"/>
    </ligand>
</feature>
<sequence length="375" mass="42552">MQFDLLSTDGKARRGRLTFPRGTIETPAFMPVGTYGTVKAMTPEELKGIGAEIILGNTFHLMLRPGTEIVRLHGDLHEFMHWDKPILTDSGGFQVFSLAEMRKISEEGVRFQSPVDGRKILMTPESSMQVQRELGSDIVMIFDECTPYPATYEQAHDSMQLSLRWAKRSKDAHTDNPSALFGIVQGGMYEQLRKISAHGLLEIGFDGYAIGGLSVGEPKDERDKVLEATLPELPSDKPRYLMGVGKPEDIVEAVKRGIDMFDCVIPTRNARNGFLFTRYGTLKIRNSQYQHDTRPIDEQCGCYTCQHYSRAYLRHLDKCGEILGARLNTIHNLYYYQELMRDIRTAIAENRFEQFVNEFYALRSQDSKSVKTASD</sequence>
<evidence type="ECO:0000256" key="2">
    <source>
        <dbReference type="ARBA" id="ARBA00022676"/>
    </source>
</evidence>
<feature type="region of interest" description="RNA binding" evidence="8">
    <location>
        <begin position="243"/>
        <end position="249"/>
    </location>
</feature>
<dbReference type="NCBIfam" id="TIGR00430">
    <property type="entry name" value="Q_tRNA_tgt"/>
    <property type="match status" value="1"/>
</dbReference>
<feature type="active site" description="Nucleophile" evidence="8">
    <location>
        <position position="262"/>
    </location>
</feature>
<dbReference type="Pfam" id="PF01702">
    <property type="entry name" value="TGT"/>
    <property type="match status" value="1"/>
</dbReference>
<feature type="binding site" evidence="8">
    <location>
        <position position="302"/>
    </location>
    <ligand>
        <name>Zn(2+)</name>
        <dbReference type="ChEBI" id="CHEBI:29105"/>
    </ligand>
</feature>
<dbReference type="InterPro" id="IPR036511">
    <property type="entry name" value="TGT-like_sf"/>
</dbReference>
<proteinExistence type="inferred from homology"/>
<evidence type="ECO:0000256" key="8">
    <source>
        <dbReference type="HAMAP-Rule" id="MF_00168"/>
    </source>
</evidence>
<dbReference type="SUPFAM" id="SSF51713">
    <property type="entry name" value="tRNA-guanine transglycosylase"/>
    <property type="match status" value="1"/>
</dbReference>
<dbReference type="FunFam" id="3.20.20.105:FF:000001">
    <property type="entry name" value="Queuine tRNA-ribosyltransferase"/>
    <property type="match status" value="1"/>
</dbReference>
<dbReference type="InterPro" id="IPR002616">
    <property type="entry name" value="tRNA_ribo_trans-like"/>
</dbReference>
<accession>A0AA95HAD9</accession>
<evidence type="ECO:0000256" key="3">
    <source>
        <dbReference type="ARBA" id="ARBA00022679"/>
    </source>
</evidence>
<dbReference type="HAMAP" id="MF_00168">
    <property type="entry name" value="Q_tRNA_Tgt"/>
    <property type="match status" value="1"/>
</dbReference>
<dbReference type="PANTHER" id="PTHR46499">
    <property type="entry name" value="QUEUINE TRNA-RIBOSYLTRANSFERASE"/>
    <property type="match status" value="1"/>
</dbReference>